<dbReference type="Gene3D" id="3.40.50.720">
    <property type="entry name" value="NAD(P)-binding Rossmann-like Domain"/>
    <property type="match status" value="1"/>
</dbReference>
<proteinExistence type="predicted"/>
<name>K7A320_9ALTE</name>
<dbReference type="Pfam" id="PF01408">
    <property type="entry name" value="GFO_IDH_MocA"/>
    <property type="match status" value="1"/>
</dbReference>
<dbReference type="InterPro" id="IPR051450">
    <property type="entry name" value="Gfo/Idh/MocA_Oxidoreductases"/>
</dbReference>
<protein>
    <recommendedName>
        <fullName evidence="2">Gfo/Idh/MocA-like oxidoreductase N-terminal domain-containing protein</fullName>
    </recommendedName>
</protein>
<dbReference type="Proteomes" id="UP000006251">
    <property type="component" value="Unassembled WGS sequence"/>
</dbReference>
<dbReference type="Gene3D" id="3.30.360.10">
    <property type="entry name" value="Dihydrodipicolinate Reductase, domain 2"/>
    <property type="match status" value="1"/>
</dbReference>
<dbReference type="InterPro" id="IPR036291">
    <property type="entry name" value="NAD(P)-bd_dom_sf"/>
</dbReference>
<evidence type="ECO:0000313" key="3">
    <source>
        <dbReference type="EMBL" id="GAC29870.1"/>
    </source>
</evidence>
<feature type="domain" description="Gfo/Idh/MocA-like oxidoreductase N-terminal" evidence="2">
    <location>
        <begin position="67"/>
        <end position="183"/>
    </location>
</feature>
<organism evidence="3 4">
    <name type="scientific">Brumicola pallidula DSM 14239 = ACAM 615</name>
    <dbReference type="NCBI Taxonomy" id="1121922"/>
    <lineage>
        <taxon>Bacteria</taxon>
        <taxon>Pseudomonadati</taxon>
        <taxon>Pseudomonadota</taxon>
        <taxon>Gammaproteobacteria</taxon>
        <taxon>Alteromonadales</taxon>
        <taxon>Alteromonadaceae</taxon>
        <taxon>Brumicola</taxon>
    </lineage>
</organism>
<keyword evidence="1" id="KW-0732">Signal</keyword>
<evidence type="ECO:0000313" key="4">
    <source>
        <dbReference type="Proteomes" id="UP000006251"/>
    </source>
</evidence>
<comment type="caution">
    <text evidence="3">The sequence shown here is derived from an EMBL/GenBank/DDBJ whole genome shotgun (WGS) entry which is preliminary data.</text>
</comment>
<dbReference type="AlphaFoldDB" id="K7A320"/>
<dbReference type="PANTHER" id="PTHR43377:SF1">
    <property type="entry name" value="BILIVERDIN REDUCTASE A"/>
    <property type="match status" value="1"/>
</dbReference>
<accession>K7A320</accession>
<gene>
    <name evidence="3" type="ORF">GPAL_3019</name>
</gene>
<dbReference type="RefSeq" id="WP_006013361.1">
    <property type="nucleotide sequence ID" value="NZ_BAEQ01000050.1"/>
</dbReference>
<dbReference type="EMBL" id="BAEQ01000050">
    <property type="protein sequence ID" value="GAC29870.1"/>
    <property type="molecule type" value="Genomic_DNA"/>
</dbReference>
<dbReference type="PANTHER" id="PTHR43377">
    <property type="entry name" value="BILIVERDIN REDUCTASE A"/>
    <property type="match status" value="1"/>
</dbReference>
<dbReference type="InterPro" id="IPR000683">
    <property type="entry name" value="Gfo/Idh/MocA-like_OxRdtase_N"/>
</dbReference>
<keyword evidence="4" id="KW-1185">Reference proteome</keyword>
<evidence type="ECO:0000259" key="2">
    <source>
        <dbReference type="Pfam" id="PF01408"/>
    </source>
</evidence>
<dbReference type="OrthoDB" id="9774191at2"/>
<dbReference type="GO" id="GO:0000166">
    <property type="term" value="F:nucleotide binding"/>
    <property type="evidence" value="ECO:0007669"/>
    <property type="project" value="InterPro"/>
</dbReference>
<dbReference type="SUPFAM" id="SSF51735">
    <property type="entry name" value="NAD(P)-binding Rossmann-fold domains"/>
    <property type="match status" value="1"/>
</dbReference>
<evidence type="ECO:0000256" key="1">
    <source>
        <dbReference type="ARBA" id="ARBA00022729"/>
    </source>
</evidence>
<reference evidence="4" key="1">
    <citation type="journal article" date="2014" name="Environ. Microbiol.">
        <title>Comparative genomics of the marine bacterial genus Glaciecola reveals the high degree of genomic diversity and genomic characteristic for cold adaptation.</title>
        <authorList>
            <person name="Qin Q.L."/>
            <person name="Xie B.B."/>
            <person name="Yu Y."/>
            <person name="Shu Y.L."/>
            <person name="Rong J.C."/>
            <person name="Zhang Y.J."/>
            <person name="Zhao D.L."/>
            <person name="Chen X.L."/>
            <person name="Zhang X.Y."/>
            <person name="Chen B."/>
            <person name="Zhou B.C."/>
            <person name="Zhang Y.Z."/>
        </authorList>
    </citation>
    <scope>NUCLEOTIDE SEQUENCE [LARGE SCALE GENOMIC DNA]</scope>
    <source>
        <strain evidence="4">ACAM 615</strain>
    </source>
</reference>
<sequence length="383" mass="43760">MNRKQFNEGASLQYNKKSGLYKIYRFALIYGMRRALVKALGRLRVGKITRFVVSPLSFLRKKNKFISVVGCGQFTYSTSSFFLVQKLGNCIDACFDLNADVTNTYAKAYDAIECVKFDEVLERDSTKLVYIASNHASHTPYAIDCIKKGLDVYIEKPIAVTFEQLEGLRYTYSQSKSKIYVGYNRPFSKAIIELKSKMGDGPLTLTCSIIGHKLDADHWYREPTEGTRICGNLGHWIDLAIHLIWSKKETPPTALDIFIAYGDKNNFDDNLSVCFSSDTGDLIVLTMTAREEPFEGISESIVFQQNGVFAKIDDFKRAEFQVGPKKIIRKYFPKDVGHEEAILQPFRKKQRDLNEIFVSTELMLHITDMVRETKHQSVFKFKG</sequence>
<dbReference type="STRING" id="1121922.GCA_000428905_00492"/>